<evidence type="ECO:0000313" key="2">
    <source>
        <dbReference type="Proteomes" id="UP000202511"/>
    </source>
</evidence>
<reference evidence="1 2" key="1">
    <citation type="journal article" date="2015" name="Parasitol. Res.">
        <title>Viruses in close associations with free-living amoebae.</title>
        <authorList>
            <person name="Scheid P."/>
        </authorList>
    </citation>
    <scope>NUCLEOTIDE SEQUENCE [LARGE SCALE GENOMIC DNA]</scope>
    <source>
        <strain evidence="1">KlaHel</strain>
    </source>
</reference>
<dbReference type="KEGG" id="vg:23462502"/>
<sequence length="504" mass="54773">MDHSGYKKVCFQFTCRDGPLVVDADPLKDLFPPISPVAVLLSDRWPAAAAPNHCIELQCRPYSTHTIRLVLDALQSRDQSLTEIASQLWQCRHEFVSACDFLLLAGTDAGRLAADLLAISAHTVIDICHDLPESGDSPHRPAGARVSVSVGPHTANFPPLCRGLYGPTDMAWPPNEWTTVATRDVTVSSLSDLVDVARTEAAQWSIMSPRDFSCAAASAWSPIDVFTARGDAVETNMDSKRNDDADSDEDGVVVFQRRGVCFSTVVVGLNDVPFLDPADAIAQSDRRDPVCALALWAPPERYHRGTAILVVGGTPQGRLQTASAMARAMRCPKVVVHKHRLRKVDRACFGDALASYDPPVEPDRKTVIIVPESFSGDKRRQNAIDNVYRRHCSAVVTSVNSGGWGNTLAYHTICVLVHPDTDMWTPLLLRTDPDTREALLRSCSRRAVDSGATVCLVATGRGGLTVYSPDSDTAVGPCDRCAGVRAKTKLPRRAAHEWASYIGL</sequence>
<proteinExistence type="predicted"/>
<evidence type="ECO:0000313" key="1">
    <source>
        <dbReference type="EMBL" id="AJF97585.1"/>
    </source>
</evidence>
<dbReference type="RefSeq" id="YP_009119820.1">
    <property type="nucleotide sequence ID" value="NC_026440.1"/>
</dbReference>
<protein>
    <submittedName>
        <fullName evidence="1">Uncharacterized protein</fullName>
    </submittedName>
</protein>
<accession>A0A0B5J6Z9</accession>
<dbReference type="GeneID" id="23462502"/>
<organism evidence="1 2">
    <name type="scientific">Pandoravirus inopinatum</name>
    <dbReference type="NCBI Taxonomy" id="1605721"/>
    <lineage>
        <taxon>Viruses</taxon>
        <taxon>Pandoravirus</taxon>
    </lineage>
</organism>
<name>A0A0B5J6Z9_9VIRU</name>
<dbReference type="Proteomes" id="UP000202511">
    <property type="component" value="Segment"/>
</dbReference>
<dbReference type="EMBL" id="KP136319">
    <property type="protein sequence ID" value="AJF97585.1"/>
    <property type="molecule type" value="Genomic_DNA"/>
</dbReference>